<feature type="domain" description="Major facilitator superfamily (MFS) profile" evidence="8">
    <location>
        <begin position="16"/>
        <end position="425"/>
    </location>
</feature>
<feature type="transmembrane region" description="Helical" evidence="7">
    <location>
        <begin position="399"/>
        <end position="421"/>
    </location>
</feature>
<evidence type="ECO:0000259" key="8">
    <source>
        <dbReference type="PROSITE" id="PS50850"/>
    </source>
</evidence>
<feature type="transmembrane region" description="Helical" evidence="7">
    <location>
        <begin position="278"/>
        <end position="301"/>
    </location>
</feature>
<evidence type="ECO:0000256" key="3">
    <source>
        <dbReference type="ARBA" id="ARBA00022475"/>
    </source>
</evidence>
<dbReference type="InterPro" id="IPR005828">
    <property type="entry name" value="MFS_sugar_transport-like"/>
</dbReference>
<protein>
    <submittedName>
        <fullName evidence="9">MFS transporter</fullName>
    </submittedName>
</protein>
<evidence type="ECO:0000256" key="6">
    <source>
        <dbReference type="ARBA" id="ARBA00023136"/>
    </source>
</evidence>
<dbReference type="Pfam" id="PF00083">
    <property type="entry name" value="Sugar_tr"/>
    <property type="match status" value="1"/>
</dbReference>
<feature type="transmembrane region" description="Helical" evidence="7">
    <location>
        <begin position="192"/>
        <end position="211"/>
    </location>
</feature>
<name>A0ABU8T2N2_9PSEU</name>
<dbReference type="SUPFAM" id="SSF103473">
    <property type="entry name" value="MFS general substrate transporter"/>
    <property type="match status" value="1"/>
</dbReference>
<comment type="caution">
    <text evidence="9">The sequence shown here is derived from an EMBL/GenBank/DDBJ whole genome shotgun (WGS) entry which is preliminary data.</text>
</comment>
<feature type="transmembrane region" description="Helical" evidence="7">
    <location>
        <begin position="333"/>
        <end position="357"/>
    </location>
</feature>
<keyword evidence="2" id="KW-0813">Transport</keyword>
<feature type="transmembrane region" description="Helical" evidence="7">
    <location>
        <begin position="89"/>
        <end position="110"/>
    </location>
</feature>
<gene>
    <name evidence="9" type="ORF">WJX68_04645</name>
</gene>
<keyword evidence="6 7" id="KW-0472">Membrane</keyword>
<reference evidence="9 10" key="1">
    <citation type="submission" date="2024-03" db="EMBL/GenBank/DDBJ databases">
        <title>Draft genome sequence of Pseudonocardia sp. DW16-2.</title>
        <authorList>
            <person name="Duangmal K."/>
        </authorList>
    </citation>
    <scope>NUCLEOTIDE SEQUENCE [LARGE SCALE GENOMIC DNA]</scope>
    <source>
        <strain evidence="9 10">DW16-2</strain>
    </source>
</reference>
<dbReference type="PANTHER" id="PTHR43045">
    <property type="entry name" value="SHIKIMATE TRANSPORTER"/>
    <property type="match status" value="1"/>
</dbReference>
<dbReference type="Proteomes" id="UP001364211">
    <property type="component" value="Unassembled WGS sequence"/>
</dbReference>
<accession>A0ABU8T2N2</accession>
<feature type="transmembrane region" description="Helical" evidence="7">
    <location>
        <begin position="369"/>
        <end position="393"/>
    </location>
</feature>
<evidence type="ECO:0000313" key="9">
    <source>
        <dbReference type="EMBL" id="MEJ8278212.1"/>
    </source>
</evidence>
<dbReference type="Gene3D" id="1.20.1250.20">
    <property type="entry name" value="MFS general substrate transporter like domains"/>
    <property type="match status" value="2"/>
</dbReference>
<comment type="subcellular location">
    <subcellularLocation>
        <location evidence="1">Cell membrane</location>
        <topology evidence="1">Multi-pass membrane protein</topology>
    </subcellularLocation>
</comment>
<organism evidence="9 10">
    <name type="scientific">Pseudonocardia spirodelae</name>
    <dbReference type="NCBI Taxonomy" id="3133431"/>
    <lineage>
        <taxon>Bacteria</taxon>
        <taxon>Bacillati</taxon>
        <taxon>Actinomycetota</taxon>
        <taxon>Actinomycetes</taxon>
        <taxon>Pseudonocardiales</taxon>
        <taxon>Pseudonocardiaceae</taxon>
        <taxon>Pseudonocardia</taxon>
    </lineage>
</organism>
<dbReference type="InterPro" id="IPR005829">
    <property type="entry name" value="Sugar_transporter_CS"/>
</dbReference>
<proteinExistence type="predicted"/>
<evidence type="ECO:0000256" key="1">
    <source>
        <dbReference type="ARBA" id="ARBA00004651"/>
    </source>
</evidence>
<dbReference type="EMBL" id="JBBJUP010000003">
    <property type="protein sequence ID" value="MEJ8278212.1"/>
    <property type="molecule type" value="Genomic_DNA"/>
</dbReference>
<keyword evidence="10" id="KW-1185">Reference proteome</keyword>
<dbReference type="InterPro" id="IPR036259">
    <property type="entry name" value="MFS_trans_sf"/>
</dbReference>
<keyword evidence="4 7" id="KW-0812">Transmembrane</keyword>
<evidence type="ECO:0000313" key="10">
    <source>
        <dbReference type="Proteomes" id="UP001364211"/>
    </source>
</evidence>
<feature type="transmembrane region" description="Helical" evidence="7">
    <location>
        <begin position="308"/>
        <end position="327"/>
    </location>
</feature>
<evidence type="ECO:0000256" key="5">
    <source>
        <dbReference type="ARBA" id="ARBA00022989"/>
    </source>
</evidence>
<dbReference type="PROSITE" id="PS00217">
    <property type="entry name" value="SUGAR_TRANSPORT_2"/>
    <property type="match status" value="1"/>
</dbReference>
<feature type="transmembrane region" description="Helical" evidence="7">
    <location>
        <begin position="239"/>
        <end position="258"/>
    </location>
</feature>
<dbReference type="CDD" id="cd17369">
    <property type="entry name" value="MFS_ShiA_like"/>
    <property type="match status" value="1"/>
</dbReference>
<keyword evidence="3" id="KW-1003">Cell membrane</keyword>
<feature type="transmembrane region" description="Helical" evidence="7">
    <location>
        <begin position="53"/>
        <end position="77"/>
    </location>
</feature>
<evidence type="ECO:0000256" key="4">
    <source>
        <dbReference type="ARBA" id="ARBA00022692"/>
    </source>
</evidence>
<keyword evidence="5 7" id="KW-1133">Transmembrane helix</keyword>
<sequence length="445" mass="46936">MTTSTPISTPSMRRKAGIASFVGTTIEWYDFYIYGTAAALVLGPLFFPNASPAAGVLASFATFWVGFLARPIGGIVFGHLGDRLGRKTALVATLLLMGVSTLAIGLLPVYDDIGVLAPVLLVVARLVQGLAVGGEWGGAVLIASEHASKNRRILYGAFAQQGSPAGQMLATGSFALVAMLPEEAFLSWGWRVPFLVSAALVVVGLVIRLRIEESPAVVAMRSRGTTSRFPLAELFRERTMLVVVSVGACALVAAAAYFKNTFALSWAVNDLGFDRQVFLNVVLISSTVQFFTQPLGAFMATWWNPRKVVTALLLIELPLFPVMFWLISSGSFGLAALGMALATLPHTMYYAILAGMLAEAFPARMRYTAISLSYALAGTLFGGTAPLIGQSLLAATGSIVPVVAYSLLIVVVSLLSARWVLARGPVPDDERVPAPAGSAATGSTA</sequence>
<evidence type="ECO:0000256" key="7">
    <source>
        <dbReference type="SAM" id="Phobius"/>
    </source>
</evidence>
<dbReference type="InterPro" id="IPR020846">
    <property type="entry name" value="MFS_dom"/>
</dbReference>
<dbReference type="PROSITE" id="PS50850">
    <property type="entry name" value="MFS"/>
    <property type="match status" value="1"/>
</dbReference>
<feature type="transmembrane region" description="Helical" evidence="7">
    <location>
        <begin position="21"/>
        <end position="47"/>
    </location>
</feature>
<evidence type="ECO:0000256" key="2">
    <source>
        <dbReference type="ARBA" id="ARBA00022448"/>
    </source>
</evidence>
<dbReference type="PANTHER" id="PTHR43045:SF2">
    <property type="entry name" value="INNER MEMBRANE METABOLITE TRANSPORT PROTEIN YHJE"/>
    <property type="match status" value="1"/>
</dbReference>